<dbReference type="Proteomes" id="UP001519343">
    <property type="component" value="Unassembled WGS sequence"/>
</dbReference>
<dbReference type="RefSeq" id="WP_209812845.1">
    <property type="nucleotide sequence ID" value="NZ_JAGGKT010000030.1"/>
</dbReference>
<evidence type="ECO:0000313" key="2">
    <source>
        <dbReference type="Proteomes" id="UP001519343"/>
    </source>
</evidence>
<gene>
    <name evidence="1" type="ORF">J2Z37_004889</name>
</gene>
<dbReference type="EMBL" id="JAGGKT010000030">
    <property type="protein sequence ID" value="MBP1934869.1"/>
    <property type="molecule type" value="Genomic_DNA"/>
</dbReference>
<evidence type="ECO:0000313" key="1">
    <source>
        <dbReference type="EMBL" id="MBP1934869.1"/>
    </source>
</evidence>
<organism evidence="1 2">
    <name type="scientific">Ammoniphilus resinae</name>
    <dbReference type="NCBI Taxonomy" id="861532"/>
    <lineage>
        <taxon>Bacteria</taxon>
        <taxon>Bacillati</taxon>
        <taxon>Bacillota</taxon>
        <taxon>Bacilli</taxon>
        <taxon>Bacillales</taxon>
        <taxon>Paenibacillaceae</taxon>
        <taxon>Aneurinibacillus group</taxon>
        <taxon>Ammoniphilus</taxon>
    </lineage>
</organism>
<keyword evidence="2" id="KW-1185">Reference proteome</keyword>
<sequence>MTDENNGNSQNENLNWKIALNNPMKKAIADQHKWNAMLQPNPLSKAIERQNQIARLINPPEDRENESLIQKLKKLDEAKQEKIRKDEEYKQSVLSALQGIEKNTANLSDMVLLLQKNEEKQEEVFKLLVQILEIAKSPNKKEAESKYRKVMTEIGKFRGDIETAAQLFNFAKTTWDAITKILGN</sequence>
<name>A0ABS4GX79_9BACL</name>
<comment type="caution">
    <text evidence="1">The sequence shown here is derived from an EMBL/GenBank/DDBJ whole genome shotgun (WGS) entry which is preliminary data.</text>
</comment>
<protein>
    <submittedName>
        <fullName evidence="1">Uncharacterized protein</fullName>
    </submittedName>
</protein>
<accession>A0ABS4GX79</accession>
<proteinExistence type="predicted"/>
<reference evidence="1 2" key="1">
    <citation type="submission" date="2021-03" db="EMBL/GenBank/DDBJ databases">
        <title>Genomic Encyclopedia of Type Strains, Phase IV (KMG-IV): sequencing the most valuable type-strain genomes for metagenomic binning, comparative biology and taxonomic classification.</title>
        <authorList>
            <person name="Goeker M."/>
        </authorList>
    </citation>
    <scope>NUCLEOTIDE SEQUENCE [LARGE SCALE GENOMIC DNA]</scope>
    <source>
        <strain evidence="1 2">DSM 24738</strain>
    </source>
</reference>